<dbReference type="Gene3D" id="2.30.30.40">
    <property type="entry name" value="SH3 Domains"/>
    <property type="match status" value="1"/>
</dbReference>
<sequence length="95" mass="10307">MVGGTVIAASPASAVGSSACDYRPVNSPVTKATTTVNLRNGPSTSYYSKGLLVKGIRFDPLCSRNNHLWFYGKVLDGANRGKWGWVNGHYLRSWT</sequence>
<evidence type="ECO:0000313" key="2">
    <source>
        <dbReference type="Proteomes" id="UP000509418"/>
    </source>
</evidence>
<proteinExistence type="predicted"/>
<dbReference type="AlphaFoldDB" id="A0A7H8TK96"/>
<gene>
    <name evidence="1" type="ORF">HUT05_44775</name>
</gene>
<evidence type="ECO:0000313" key="1">
    <source>
        <dbReference type="EMBL" id="QKZ23855.1"/>
    </source>
</evidence>
<dbReference type="Proteomes" id="UP000509418">
    <property type="component" value="Chromosome"/>
</dbReference>
<organism evidence="1 2">
    <name type="scientific">Streptomyces chartreusis</name>
    <dbReference type="NCBI Taxonomy" id="1969"/>
    <lineage>
        <taxon>Bacteria</taxon>
        <taxon>Bacillati</taxon>
        <taxon>Actinomycetota</taxon>
        <taxon>Actinomycetes</taxon>
        <taxon>Kitasatosporales</taxon>
        <taxon>Streptomycetaceae</taxon>
        <taxon>Streptomyces</taxon>
    </lineage>
</organism>
<dbReference type="RefSeq" id="WP_176578469.1">
    <property type="nucleotide sequence ID" value="NZ_CBDRGH010000022.1"/>
</dbReference>
<protein>
    <submittedName>
        <fullName evidence="1">SH3 domain-containing protein</fullName>
    </submittedName>
</protein>
<dbReference type="EMBL" id="CP056041">
    <property type="protein sequence ID" value="QKZ23855.1"/>
    <property type="molecule type" value="Genomic_DNA"/>
</dbReference>
<name>A0A7H8TK96_STRCX</name>
<reference evidence="1 2" key="1">
    <citation type="submission" date="2020-06" db="EMBL/GenBank/DDBJ databases">
        <title>Genome mining for natural products.</title>
        <authorList>
            <person name="Zhang B."/>
            <person name="Shi J."/>
            <person name="Ge H."/>
        </authorList>
    </citation>
    <scope>NUCLEOTIDE SEQUENCE [LARGE SCALE GENOMIC DNA]</scope>
    <source>
        <strain evidence="1 2">NA02069</strain>
    </source>
</reference>
<keyword evidence="2" id="KW-1185">Reference proteome</keyword>
<accession>A0A7H8TK96</accession>